<evidence type="ECO:0000313" key="1">
    <source>
        <dbReference type="EMBL" id="APG90370.1"/>
    </source>
</evidence>
<name>A0A1L3LJT8_9HYPH</name>
<reference evidence="1 2" key="1">
    <citation type="submission" date="2015-10" db="EMBL/GenBank/DDBJ databases">
        <title>Genomic differences between typical nodule nitrogen-fixing rhizobial strains and those coming from bean seeds.</title>
        <authorList>
            <person name="Peralta H."/>
            <person name="Aguilar-Vera A."/>
            <person name="Diaz R."/>
            <person name="Mora Y."/>
            <person name="Martinez-Batallar G."/>
            <person name="Salazar E."/>
            <person name="Vargas-Lagunas C."/>
            <person name="Encarnacion S."/>
            <person name="Girard L."/>
            <person name="Mora J."/>
        </authorList>
    </citation>
    <scope>NUCLEOTIDE SEQUENCE [LARGE SCALE GENOMIC DNA]</scope>
    <source>
        <strain evidence="1 2">CFNEI 73</strain>
    </source>
</reference>
<gene>
    <name evidence="1" type="ORF">SAMCFNEI73_Ch1053</name>
</gene>
<dbReference type="Proteomes" id="UP000182306">
    <property type="component" value="Chromosome"/>
</dbReference>
<proteinExistence type="predicted"/>
<keyword evidence="2" id="KW-1185">Reference proteome</keyword>
<dbReference type="EMBL" id="CP013107">
    <property type="protein sequence ID" value="APG90370.1"/>
    <property type="molecule type" value="Genomic_DNA"/>
</dbReference>
<evidence type="ECO:0000313" key="2">
    <source>
        <dbReference type="Proteomes" id="UP000182306"/>
    </source>
</evidence>
<accession>A0A1L3LJT8</accession>
<sequence length="44" mass="5214">MRRYGIHHTLAALPRKYRPPFPDKSTRAIRFSRASGYWELLPPC</sequence>
<organism evidence="1 2">
    <name type="scientific">Sinorhizobium americanum</name>
    <dbReference type="NCBI Taxonomy" id="194963"/>
    <lineage>
        <taxon>Bacteria</taxon>
        <taxon>Pseudomonadati</taxon>
        <taxon>Pseudomonadota</taxon>
        <taxon>Alphaproteobacteria</taxon>
        <taxon>Hyphomicrobiales</taxon>
        <taxon>Rhizobiaceae</taxon>
        <taxon>Sinorhizobium/Ensifer group</taxon>
        <taxon>Sinorhizobium</taxon>
    </lineage>
</organism>
<protein>
    <submittedName>
        <fullName evidence="1">Uncharacterized protein</fullName>
    </submittedName>
</protein>
<dbReference type="KEGG" id="same:SAMCFNEI73_Ch1053"/>
<dbReference type="AlphaFoldDB" id="A0A1L3LJT8"/>